<evidence type="ECO:0000313" key="2">
    <source>
        <dbReference type="Proteomes" id="UP000509222"/>
    </source>
</evidence>
<dbReference type="RefSeq" id="WP_176294935.1">
    <property type="nucleotide sequence ID" value="NZ_CP051177.1"/>
</dbReference>
<dbReference type="Proteomes" id="UP000509222">
    <property type="component" value="Chromosome"/>
</dbReference>
<dbReference type="EMBL" id="CP051177">
    <property type="protein sequence ID" value="QKX52169.1"/>
    <property type="molecule type" value="Genomic_DNA"/>
</dbReference>
<evidence type="ECO:0000313" key="1">
    <source>
        <dbReference type="EMBL" id="QKX52169.1"/>
    </source>
</evidence>
<dbReference type="AlphaFoldDB" id="A0A7H8QE66"/>
<gene>
    <name evidence="1" type="ORF">HF394_17190</name>
</gene>
<protein>
    <submittedName>
        <fullName evidence="1">Uncharacterized protein</fullName>
    </submittedName>
</protein>
<keyword evidence="2" id="KW-1185">Reference proteome</keyword>
<organism evidence="1 2">
    <name type="scientific">Planococcus glaciei</name>
    <dbReference type="NCBI Taxonomy" id="459472"/>
    <lineage>
        <taxon>Bacteria</taxon>
        <taxon>Bacillati</taxon>
        <taxon>Bacillota</taxon>
        <taxon>Bacilli</taxon>
        <taxon>Bacillales</taxon>
        <taxon>Caryophanaceae</taxon>
        <taxon>Planococcus</taxon>
    </lineage>
</organism>
<name>A0A7H8QE66_9BACL</name>
<accession>A0A7H8QE66</accession>
<reference evidence="2" key="1">
    <citation type="submission" date="2020-06" db="EMBL/GenBank/DDBJ databases">
        <title>Isolation of Planomicrobium glaciei.</title>
        <authorList>
            <person name="Malisova L."/>
            <person name="Safrankova R."/>
            <person name="Jakubu V."/>
            <person name="Spanelova P."/>
        </authorList>
    </citation>
    <scope>NUCLEOTIDE SEQUENCE [LARGE SCALE GENOMIC DNA]</scope>
    <source>
        <strain evidence="2">NRL-ATB46093</strain>
    </source>
</reference>
<sequence>MHQFIHLLAPSTMALDRYYKVYSTKSSILFAKVGGQFYDESSDESLPLVVGLAMMLSRKLFFHKRKEKLEAAIDRQMSENPQSLLNNSKNFDIQFSAINKVEMKTQSTFHTAGTATGTLRFYLNDGSERKFTIPSFVTTEAVAEFFEAQRIPMETVK</sequence>
<proteinExistence type="predicted"/>